<evidence type="ECO:0000256" key="1">
    <source>
        <dbReference type="SAM" id="MobiDB-lite"/>
    </source>
</evidence>
<evidence type="ECO:0000313" key="3">
    <source>
        <dbReference type="Proteomes" id="UP000230233"/>
    </source>
</evidence>
<feature type="compositionally biased region" description="Low complexity" evidence="1">
    <location>
        <begin position="289"/>
        <end position="302"/>
    </location>
</feature>
<feature type="region of interest" description="Disordered" evidence="1">
    <location>
        <begin position="184"/>
        <end position="341"/>
    </location>
</feature>
<name>A0A2G5V944_9PELO</name>
<dbReference type="EMBL" id="PDUG01000002">
    <property type="protein sequence ID" value="PIC48324.1"/>
    <property type="molecule type" value="Genomic_DNA"/>
</dbReference>
<proteinExistence type="predicted"/>
<feature type="compositionally biased region" description="Basic and acidic residues" evidence="1">
    <location>
        <begin position="515"/>
        <end position="530"/>
    </location>
</feature>
<gene>
    <name evidence="2" type="primary">Cnig_chr_II.g7338</name>
    <name evidence="2" type="ORF">B9Z55_007338</name>
</gene>
<evidence type="ECO:0000313" key="2">
    <source>
        <dbReference type="EMBL" id="PIC48324.1"/>
    </source>
</evidence>
<accession>A0A2G5V944</accession>
<feature type="compositionally biased region" description="Polar residues" evidence="1">
    <location>
        <begin position="259"/>
        <end position="270"/>
    </location>
</feature>
<reference evidence="3" key="1">
    <citation type="submission" date="2017-10" db="EMBL/GenBank/DDBJ databases">
        <title>Rapid genome shrinkage in a self-fertile nematode reveals novel sperm competition proteins.</title>
        <authorList>
            <person name="Yin D."/>
            <person name="Schwarz E.M."/>
            <person name="Thomas C.G."/>
            <person name="Felde R.L."/>
            <person name="Korf I.F."/>
            <person name="Cutter A.D."/>
            <person name="Schartner C.M."/>
            <person name="Ralston E.J."/>
            <person name="Meyer B.J."/>
            <person name="Haag E.S."/>
        </authorList>
    </citation>
    <scope>NUCLEOTIDE SEQUENCE [LARGE SCALE GENOMIC DNA]</scope>
    <source>
        <strain evidence="3">JU1422</strain>
    </source>
</reference>
<feature type="region of interest" description="Disordered" evidence="1">
    <location>
        <begin position="118"/>
        <end position="155"/>
    </location>
</feature>
<feature type="region of interest" description="Disordered" evidence="1">
    <location>
        <begin position="76"/>
        <end position="101"/>
    </location>
</feature>
<keyword evidence="3" id="KW-1185">Reference proteome</keyword>
<feature type="compositionally biased region" description="Low complexity" evidence="1">
    <location>
        <begin position="314"/>
        <end position="337"/>
    </location>
</feature>
<dbReference type="AlphaFoldDB" id="A0A2G5V944"/>
<sequence length="538" mass="58283">MNNFLKELEAKRRFKRQQRELMGEPAQEHPPALTGDMVIGKVGYENVTWSPRPDCPYEYKGPNPLPLKTINEDEELSMDVSNQPAPQDLGAPQVQRTESQEEIQEHYRMLGIPMGQRIARSDKNGSTGTDGNGSSSQIDQRSGTTGSGAEDPFATMGDFFENAQMDFGALTSFVGGQNMGSVNRGTPMDIDFGAAQGRGNPSTSGPGRGAQFIGGPQQMAPARKPVPLNLGSPNLGGPMRQDLGSASGPRSSGRGTPTCPTSYAQFQRQAAPTPPIHTPASMDIGRPMSTLSASSSTRRTATPVKDQIQPSGPTTGTSLAASISSISGPGAGPSEGPDLNRGHNMILQLERGYREQLEKKDLEIGILRTSNNFLHKALKEKNDHCAQFHTYMTTSSTPGTSGTSSPTVSAKPTMPFENALAIFQEWMKNTKPQIERNMGIDFKKYVFDPYGSQDVPQSVLVVSTGAHLYRQANEFEALPDEQKNKWNTCAQLLTKYQWELSGLGLIQPVTVEQKAQKDAEKRMGRKRGVDSGEMMGGN</sequence>
<organism evidence="2 3">
    <name type="scientific">Caenorhabditis nigoni</name>
    <dbReference type="NCBI Taxonomy" id="1611254"/>
    <lineage>
        <taxon>Eukaryota</taxon>
        <taxon>Metazoa</taxon>
        <taxon>Ecdysozoa</taxon>
        <taxon>Nematoda</taxon>
        <taxon>Chromadorea</taxon>
        <taxon>Rhabditida</taxon>
        <taxon>Rhabditina</taxon>
        <taxon>Rhabditomorpha</taxon>
        <taxon>Rhabditoidea</taxon>
        <taxon>Rhabditidae</taxon>
        <taxon>Peloderinae</taxon>
        <taxon>Caenorhabditis</taxon>
    </lineage>
</organism>
<comment type="caution">
    <text evidence="2">The sequence shown here is derived from an EMBL/GenBank/DDBJ whole genome shotgun (WGS) entry which is preliminary data.</text>
</comment>
<feature type="compositionally biased region" description="Low complexity" evidence="1">
    <location>
        <begin position="124"/>
        <end position="136"/>
    </location>
</feature>
<dbReference type="OrthoDB" id="10468351at2759"/>
<feature type="region of interest" description="Disordered" evidence="1">
    <location>
        <begin position="515"/>
        <end position="538"/>
    </location>
</feature>
<feature type="compositionally biased region" description="Low complexity" evidence="1">
    <location>
        <begin position="244"/>
        <end position="258"/>
    </location>
</feature>
<dbReference type="Proteomes" id="UP000230233">
    <property type="component" value="Chromosome II"/>
</dbReference>
<protein>
    <submittedName>
        <fullName evidence="2">Uncharacterized protein</fullName>
    </submittedName>
</protein>